<dbReference type="Pfam" id="PF11306">
    <property type="entry name" value="DUF3108"/>
    <property type="match status" value="1"/>
</dbReference>
<sequence>MKRFLTVLLIAISPAALALSPFSAQYKMTWDTVITLNGEATQILSRQNDTWRMQQSAKASIGSIEEISVFRAAIDGTLIPLEFMRDTTVFGRTKSYQSRFNWNQKTANWNDDQVTLEDGVVDPLTLQLTLRQALNDGGSLAVKVLDRGRIREYTFEHLGLVTLDTPAGALDLIHLRYQKSNDRSTELWFDPNRDHLMVRLLAQNDRGYLELLLTGAQSGPDVTLTATSQ</sequence>
<dbReference type="EMBL" id="CP045871">
    <property type="protein sequence ID" value="QGG80703.1"/>
    <property type="molecule type" value="Genomic_DNA"/>
</dbReference>
<organism evidence="2 3">
    <name type="scientific">Litorivicinus lipolyticus</name>
    <dbReference type="NCBI Taxonomy" id="418701"/>
    <lineage>
        <taxon>Bacteria</taxon>
        <taxon>Pseudomonadati</taxon>
        <taxon>Pseudomonadota</taxon>
        <taxon>Gammaproteobacteria</taxon>
        <taxon>Oceanospirillales</taxon>
        <taxon>Litorivicinaceae</taxon>
        <taxon>Litorivicinus</taxon>
    </lineage>
</organism>
<evidence type="ECO:0000313" key="3">
    <source>
        <dbReference type="Proteomes" id="UP000388235"/>
    </source>
</evidence>
<dbReference type="OrthoDB" id="6007799at2"/>
<feature type="chain" id="PRO_5024441261" evidence="1">
    <location>
        <begin position="19"/>
        <end position="229"/>
    </location>
</feature>
<proteinExistence type="predicted"/>
<gene>
    <name evidence="2" type="ORF">GH975_09030</name>
</gene>
<evidence type="ECO:0000256" key="1">
    <source>
        <dbReference type="SAM" id="SignalP"/>
    </source>
</evidence>
<reference evidence="2 3" key="1">
    <citation type="submission" date="2019-11" db="EMBL/GenBank/DDBJ databases">
        <authorList>
            <person name="Khan S.A."/>
            <person name="Jeon C.O."/>
            <person name="Chun B.H."/>
        </authorList>
    </citation>
    <scope>NUCLEOTIDE SEQUENCE [LARGE SCALE GENOMIC DNA]</scope>
    <source>
        <strain evidence="2 3">IMCC 1097</strain>
    </source>
</reference>
<dbReference type="InterPro" id="IPR021457">
    <property type="entry name" value="DUF3108"/>
</dbReference>
<dbReference type="AlphaFoldDB" id="A0A5Q2QBP1"/>
<protein>
    <submittedName>
        <fullName evidence="2">DUF3108 domain-containing protein</fullName>
    </submittedName>
</protein>
<dbReference type="RefSeq" id="WP_153714207.1">
    <property type="nucleotide sequence ID" value="NZ_CP045871.1"/>
</dbReference>
<keyword evidence="3" id="KW-1185">Reference proteome</keyword>
<dbReference type="Proteomes" id="UP000388235">
    <property type="component" value="Chromosome"/>
</dbReference>
<accession>A0A5Q2QBP1</accession>
<feature type="signal peptide" evidence="1">
    <location>
        <begin position="1"/>
        <end position="18"/>
    </location>
</feature>
<name>A0A5Q2QBP1_9GAMM</name>
<evidence type="ECO:0000313" key="2">
    <source>
        <dbReference type="EMBL" id="QGG80703.1"/>
    </source>
</evidence>
<keyword evidence="1" id="KW-0732">Signal</keyword>
<dbReference type="KEGG" id="llp:GH975_09030"/>